<feature type="domain" description="Class II aldolase/adducin N-terminal" evidence="3">
    <location>
        <begin position="30"/>
        <end position="200"/>
    </location>
</feature>
<dbReference type="InterPro" id="IPR036409">
    <property type="entry name" value="Aldolase_II/adducin_N_sf"/>
</dbReference>
<evidence type="ECO:0000259" key="3">
    <source>
        <dbReference type="SMART" id="SM01007"/>
    </source>
</evidence>
<feature type="compositionally biased region" description="Low complexity" evidence="2">
    <location>
        <begin position="1"/>
        <end position="17"/>
    </location>
</feature>
<reference evidence="4 5" key="1">
    <citation type="submission" date="2019-07" db="EMBL/GenBank/DDBJ databases">
        <title>Whole genome shotgun sequence of Cellulomonas persica NBRC 101101.</title>
        <authorList>
            <person name="Hosoyama A."/>
            <person name="Uohara A."/>
            <person name="Ohji S."/>
            <person name="Ichikawa N."/>
        </authorList>
    </citation>
    <scope>NUCLEOTIDE SEQUENCE [LARGE SCALE GENOMIC DNA]</scope>
    <source>
        <strain evidence="4 5">NBRC 101101</strain>
    </source>
</reference>
<dbReference type="SMART" id="SM01007">
    <property type="entry name" value="Aldolase_II"/>
    <property type="match status" value="1"/>
</dbReference>
<dbReference type="PANTHER" id="PTHR10672:SF3">
    <property type="entry name" value="PROTEIN HU-LI TAI SHAO"/>
    <property type="match status" value="1"/>
</dbReference>
<evidence type="ECO:0000256" key="2">
    <source>
        <dbReference type="SAM" id="MobiDB-lite"/>
    </source>
</evidence>
<dbReference type="InterPro" id="IPR001303">
    <property type="entry name" value="Aldolase_II/adducin_N"/>
</dbReference>
<evidence type="ECO:0000313" key="5">
    <source>
        <dbReference type="Proteomes" id="UP000321386"/>
    </source>
</evidence>
<keyword evidence="5" id="KW-1185">Reference proteome</keyword>
<dbReference type="SUPFAM" id="SSF53639">
    <property type="entry name" value="AraD/HMP-PK domain-like"/>
    <property type="match status" value="1"/>
</dbReference>
<organism evidence="4 5">
    <name type="scientific">Cellulomonas persica</name>
    <dbReference type="NCBI Taxonomy" id="76861"/>
    <lineage>
        <taxon>Bacteria</taxon>
        <taxon>Bacillati</taxon>
        <taxon>Actinomycetota</taxon>
        <taxon>Actinomycetes</taxon>
        <taxon>Micrococcales</taxon>
        <taxon>Cellulomonadaceae</taxon>
        <taxon>Cellulomonas</taxon>
    </lineage>
</organism>
<dbReference type="GO" id="GO:0005856">
    <property type="term" value="C:cytoskeleton"/>
    <property type="evidence" value="ECO:0007669"/>
    <property type="project" value="TreeGrafter"/>
</dbReference>
<dbReference type="Gene3D" id="3.40.225.10">
    <property type="entry name" value="Class II aldolase/adducin N-terminal domain"/>
    <property type="match status" value="1"/>
</dbReference>
<proteinExistence type="inferred from homology"/>
<sequence>MTTQTLTTSTATDSTPTAKDLDQQRATIRRDLAATLRWFGAHGYQFGLAGHATVRDPGPQERYWVNPAGLPFAAVTEDDLVLVDADGAVVEGRHSAAGYQSQVEVHRARPDLAAGFHVHAPYIFAWSSAGGLLDPITTDAAWLAPVQALRESFDQPITEAIGPTARVLIQRAHGAATFGATIAEAAYWFVAVERAAHAQLVAEAAGRVRLVDDAVLATWQLTPASAHAQFQALLDHFVAGEDARR</sequence>
<dbReference type="Pfam" id="PF00596">
    <property type="entry name" value="Aldolase_II"/>
    <property type="match status" value="1"/>
</dbReference>
<gene>
    <name evidence="4" type="ORF">CPE01_07950</name>
</gene>
<evidence type="ECO:0000313" key="4">
    <source>
        <dbReference type="EMBL" id="GEK17062.1"/>
    </source>
</evidence>
<protein>
    <submittedName>
        <fullName evidence="4">Class II aldolase/adducin family protein</fullName>
    </submittedName>
</protein>
<dbReference type="AlphaFoldDB" id="A0A510UQX7"/>
<feature type="region of interest" description="Disordered" evidence="2">
    <location>
        <begin position="1"/>
        <end position="23"/>
    </location>
</feature>
<dbReference type="EMBL" id="BJUA01000003">
    <property type="protein sequence ID" value="GEK17062.1"/>
    <property type="molecule type" value="Genomic_DNA"/>
</dbReference>
<name>A0A510UQX7_9CELL</name>
<accession>A0A510UQX7</accession>
<comment type="caution">
    <text evidence="4">The sequence shown here is derived from an EMBL/GenBank/DDBJ whole genome shotgun (WGS) entry which is preliminary data.</text>
</comment>
<comment type="similarity">
    <text evidence="1">Belongs to the aldolase class II family.</text>
</comment>
<dbReference type="Proteomes" id="UP000321386">
    <property type="component" value="Unassembled WGS sequence"/>
</dbReference>
<dbReference type="PANTHER" id="PTHR10672">
    <property type="entry name" value="ADDUCIN"/>
    <property type="match status" value="1"/>
</dbReference>
<dbReference type="RefSeq" id="WP_186811400.1">
    <property type="nucleotide sequence ID" value="NZ_BJUA01000003.1"/>
</dbReference>
<evidence type="ECO:0000256" key="1">
    <source>
        <dbReference type="ARBA" id="ARBA00037961"/>
    </source>
</evidence>
<dbReference type="GO" id="GO:0051015">
    <property type="term" value="F:actin filament binding"/>
    <property type="evidence" value="ECO:0007669"/>
    <property type="project" value="TreeGrafter"/>
</dbReference>
<dbReference type="InterPro" id="IPR051017">
    <property type="entry name" value="Aldolase-II_Adducin_sf"/>
</dbReference>